<sequence length="80" mass="8869">MPSQISIGYRRWVNLLHVLLSIVAMCMLERRAQSIMYAFVSAGMMVLVGRGTMRRNAANAARRFAGTPGVPDARKAMKTI</sequence>
<proteinExistence type="predicted"/>
<keyword evidence="1" id="KW-0812">Transmembrane</keyword>
<evidence type="ECO:0000313" key="2">
    <source>
        <dbReference type="EMBL" id="OJX57580.1"/>
    </source>
</evidence>
<dbReference type="EMBL" id="MKVH01000021">
    <property type="protein sequence ID" value="OJX57580.1"/>
    <property type="molecule type" value="Genomic_DNA"/>
</dbReference>
<comment type="caution">
    <text evidence="2">The sequence shown here is derived from an EMBL/GenBank/DDBJ whole genome shotgun (WGS) entry which is preliminary data.</text>
</comment>
<accession>A0A1M3KYY1</accession>
<evidence type="ECO:0000256" key="1">
    <source>
        <dbReference type="SAM" id="Phobius"/>
    </source>
</evidence>
<gene>
    <name evidence="2" type="ORF">BGO89_06290</name>
</gene>
<dbReference type="STRING" id="1895771.BGO89_06290"/>
<dbReference type="Proteomes" id="UP000184233">
    <property type="component" value="Unassembled WGS sequence"/>
</dbReference>
<evidence type="ECO:0000313" key="3">
    <source>
        <dbReference type="Proteomes" id="UP000184233"/>
    </source>
</evidence>
<keyword evidence="1" id="KW-1133">Transmembrane helix</keyword>
<organism evidence="2 3">
    <name type="scientific">Candidatus Kapaibacterium thiocyanatum</name>
    <dbReference type="NCBI Taxonomy" id="1895771"/>
    <lineage>
        <taxon>Bacteria</taxon>
        <taxon>Pseudomonadati</taxon>
        <taxon>Candidatus Kapaibacteriota</taxon>
        <taxon>Candidatus Kapaibacteriia</taxon>
        <taxon>Candidatus Kapaibacteriales</taxon>
        <taxon>Candidatus Kapaibacteriaceae</taxon>
        <taxon>Candidatus Kapaibacterium</taxon>
    </lineage>
</organism>
<feature type="transmembrane region" description="Helical" evidence="1">
    <location>
        <begin position="34"/>
        <end position="53"/>
    </location>
</feature>
<keyword evidence="1" id="KW-0472">Membrane</keyword>
<reference evidence="2 3" key="1">
    <citation type="submission" date="2016-09" db="EMBL/GenBank/DDBJ databases">
        <title>Genome-resolved meta-omics ties microbial dynamics to process performance in biotechnology for thiocyanate degradation.</title>
        <authorList>
            <person name="Kantor R.S."/>
            <person name="Huddy R.J."/>
            <person name="Iyer R."/>
            <person name="Thomas B.C."/>
            <person name="Brown C.T."/>
            <person name="Anantharaman K."/>
            <person name="Tringe S."/>
            <person name="Hettich R.L."/>
            <person name="Harrison S.T."/>
            <person name="Banfield J.F."/>
        </authorList>
    </citation>
    <scope>NUCLEOTIDE SEQUENCE [LARGE SCALE GENOMIC DNA]</scope>
    <source>
        <strain evidence="2">59-99</strain>
    </source>
</reference>
<name>A0A1M3KYY1_9BACT</name>
<dbReference type="AlphaFoldDB" id="A0A1M3KYY1"/>
<feature type="transmembrane region" description="Helical" evidence="1">
    <location>
        <begin position="12"/>
        <end position="28"/>
    </location>
</feature>
<protein>
    <submittedName>
        <fullName evidence="2">Uncharacterized protein</fullName>
    </submittedName>
</protein>